<evidence type="ECO:0000313" key="3">
    <source>
        <dbReference type="Proteomes" id="UP000184509"/>
    </source>
</evidence>
<accession>A0A1M4XSD5</accession>
<keyword evidence="1" id="KW-0472">Membrane</keyword>
<gene>
    <name evidence="2" type="ORF">SAMN05444405_104116</name>
</gene>
<evidence type="ECO:0000256" key="1">
    <source>
        <dbReference type="SAM" id="Phobius"/>
    </source>
</evidence>
<dbReference type="OrthoDB" id="9779233at2"/>
<dbReference type="PANTHER" id="PTHR32251:SF17">
    <property type="entry name" value="STEROID 5-ALPHA REDUCTASE C-TERMINAL DOMAIN-CONTAINING PROTEIN"/>
    <property type="match status" value="1"/>
</dbReference>
<dbReference type="PROSITE" id="PS50244">
    <property type="entry name" value="S5A_REDUCTASE"/>
    <property type="match status" value="1"/>
</dbReference>
<feature type="transmembrane region" description="Helical" evidence="1">
    <location>
        <begin position="138"/>
        <end position="156"/>
    </location>
</feature>
<dbReference type="STRING" id="1297750.SAMN05444405_104116"/>
<organism evidence="2 3">
    <name type="scientific">Bacteroides luti</name>
    <dbReference type="NCBI Taxonomy" id="1297750"/>
    <lineage>
        <taxon>Bacteria</taxon>
        <taxon>Pseudomonadati</taxon>
        <taxon>Bacteroidota</taxon>
        <taxon>Bacteroidia</taxon>
        <taxon>Bacteroidales</taxon>
        <taxon>Bacteroidaceae</taxon>
        <taxon>Bacteroides</taxon>
    </lineage>
</organism>
<dbReference type="PANTHER" id="PTHR32251">
    <property type="entry name" value="3-OXO-5-ALPHA-STEROID 4-DEHYDROGENASE"/>
    <property type="match status" value="1"/>
</dbReference>
<feature type="transmembrane region" description="Helical" evidence="1">
    <location>
        <begin position="103"/>
        <end position="126"/>
    </location>
</feature>
<dbReference type="Pfam" id="PF06966">
    <property type="entry name" value="DUF1295"/>
    <property type="match status" value="1"/>
</dbReference>
<sequence length="258" mass="29965">MIQIYLNALILIISLMSVLWIVSILINNVSIVDLFWGLGFVMTNTYYYFATKTFYPVQTVLFVMVLIWGVRLSGYLAWRNIGRGEDFRYQEFRRKYGDKNYRWISFFQTFLLQGVLMWIISVTLLGVNMYASPHGLTFLDYVGIFVWLTGLFFEAGGDYQLAKFRSNINNKGKVLNTGLWRYTRHPNYFGDSAVWWGYGLLCLSAGSYLPVIGSLLMTLLIIKVSGVALLEKTIKDRKPEYAEYIRKTSAFIPWFPKK</sequence>
<protein>
    <submittedName>
        <fullName evidence="2">Steroid 5-alpha reductase family enzyme</fullName>
    </submittedName>
</protein>
<evidence type="ECO:0000313" key="2">
    <source>
        <dbReference type="EMBL" id="SHE96409.1"/>
    </source>
</evidence>
<feature type="transmembrane region" description="Helical" evidence="1">
    <location>
        <begin position="31"/>
        <end position="49"/>
    </location>
</feature>
<feature type="transmembrane region" description="Helical" evidence="1">
    <location>
        <begin position="55"/>
        <end position="78"/>
    </location>
</feature>
<keyword evidence="1" id="KW-1133">Transmembrane helix</keyword>
<reference evidence="3" key="1">
    <citation type="submission" date="2016-11" db="EMBL/GenBank/DDBJ databases">
        <authorList>
            <person name="Varghese N."/>
            <person name="Submissions S."/>
        </authorList>
    </citation>
    <scope>NUCLEOTIDE SEQUENCE [LARGE SCALE GENOMIC DNA]</scope>
    <source>
        <strain evidence="3">DSM 26991</strain>
    </source>
</reference>
<dbReference type="Proteomes" id="UP000184509">
    <property type="component" value="Unassembled WGS sequence"/>
</dbReference>
<name>A0A1M4XSD5_9BACE</name>
<dbReference type="Gene3D" id="1.20.120.1630">
    <property type="match status" value="1"/>
</dbReference>
<keyword evidence="3" id="KW-1185">Reference proteome</keyword>
<dbReference type="GO" id="GO:0016020">
    <property type="term" value="C:membrane"/>
    <property type="evidence" value="ECO:0007669"/>
    <property type="project" value="TreeGrafter"/>
</dbReference>
<dbReference type="InterPro" id="IPR010721">
    <property type="entry name" value="UstE-like"/>
</dbReference>
<dbReference type="AlphaFoldDB" id="A0A1M4XSD5"/>
<feature type="transmembrane region" description="Helical" evidence="1">
    <location>
        <begin position="6"/>
        <end position="26"/>
    </location>
</feature>
<dbReference type="EMBL" id="FQTV01000004">
    <property type="protein sequence ID" value="SHE96409.1"/>
    <property type="molecule type" value="Genomic_DNA"/>
</dbReference>
<keyword evidence="1" id="KW-0812">Transmembrane</keyword>
<proteinExistence type="predicted"/>
<dbReference type="RefSeq" id="WP_073399861.1">
    <property type="nucleotide sequence ID" value="NZ_FQTV01000004.1"/>
</dbReference>
<feature type="transmembrane region" description="Helical" evidence="1">
    <location>
        <begin position="188"/>
        <end position="206"/>
    </location>
</feature>